<evidence type="ECO:0000313" key="3">
    <source>
        <dbReference type="RefSeq" id="XP_031569452.1"/>
    </source>
</evidence>
<dbReference type="AlphaFoldDB" id="A0A6P8IRG5"/>
<dbReference type="InParanoid" id="A0A6P8IRG5"/>
<dbReference type="Proteomes" id="UP000515163">
    <property type="component" value="Unplaced"/>
</dbReference>
<evidence type="ECO:0000256" key="1">
    <source>
        <dbReference type="SAM" id="SignalP"/>
    </source>
</evidence>
<organism evidence="2 3">
    <name type="scientific">Actinia tenebrosa</name>
    <name type="common">Australian red waratah sea anemone</name>
    <dbReference type="NCBI Taxonomy" id="6105"/>
    <lineage>
        <taxon>Eukaryota</taxon>
        <taxon>Metazoa</taxon>
        <taxon>Cnidaria</taxon>
        <taxon>Anthozoa</taxon>
        <taxon>Hexacorallia</taxon>
        <taxon>Actiniaria</taxon>
        <taxon>Actiniidae</taxon>
        <taxon>Actinia</taxon>
    </lineage>
</organism>
<reference evidence="3" key="1">
    <citation type="submission" date="2025-08" db="UniProtKB">
        <authorList>
            <consortium name="RefSeq"/>
        </authorList>
    </citation>
    <scope>IDENTIFICATION</scope>
</reference>
<sequence length="91" mass="9388">MKSALVFICVLLFVSYVADADSTTVAPTSMIMPTSITASPTSTIALATAHHSDNSTTASTKMTTTPTTTAATTQTAMVGIVASCLGLYYLF</sequence>
<name>A0A6P8IRG5_ACTTE</name>
<evidence type="ECO:0000313" key="2">
    <source>
        <dbReference type="Proteomes" id="UP000515163"/>
    </source>
</evidence>
<proteinExistence type="predicted"/>
<dbReference type="GeneID" id="116303958"/>
<feature type="signal peptide" evidence="1">
    <location>
        <begin position="1"/>
        <end position="20"/>
    </location>
</feature>
<keyword evidence="1" id="KW-0732">Signal</keyword>
<feature type="chain" id="PRO_5027574677" evidence="1">
    <location>
        <begin position="21"/>
        <end position="91"/>
    </location>
</feature>
<dbReference type="KEGG" id="aten:116303958"/>
<protein>
    <submittedName>
        <fullName evidence="3">Mucin-5AC-like</fullName>
    </submittedName>
</protein>
<gene>
    <name evidence="3" type="primary">LOC116303958</name>
</gene>
<dbReference type="RefSeq" id="XP_031569452.1">
    <property type="nucleotide sequence ID" value="XM_031713592.1"/>
</dbReference>
<accession>A0A6P8IRG5</accession>
<keyword evidence="2" id="KW-1185">Reference proteome</keyword>